<dbReference type="Proteomes" id="UP000249218">
    <property type="component" value="Unassembled WGS sequence"/>
</dbReference>
<evidence type="ECO:0000313" key="2">
    <source>
        <dbReference type="EMBL" id="PZC77087.1"/>
    </source>
</evidence>
<gene>
    <name evidence="2" type="primary">HaOG200737</name>
    <name evidence="2" type="ORF">B5X24_HaOG200737</name>
</gene>
<keyword evidence="1" id="KW-0812">Transmembrane</keyword>
<sequence length="134" mass="15635">MTSEASYPVEVLLNNRLEKEIQNVVYPFNLLLTVTFASKYHIRDNYITPSYKIFDVPKVFAVFYALVVTSYKVFISLHLRLSYNSITTFFSFYIPLSRVTAFLVCYVLNVINCQNNVRLVVTIQMIYKSVDFNT</sequence>
<keyword evidence="1" id="KW-1133">Transmembrane helix</keyword>
<protein>
    <submittedName>
        <fullName evidence="2">Uncharacterized protein</fullName>
    </submittedName>
</protein>
<accession>A0A2W1BV66</accession>
<feature type="transmembrane region" description="Helical" evidence="1">
    <location>
        <begin position="54"/>
        <end position="74"/>
    </location>
</feature>
<organism evidence="2 3">
    <name type="scientific">Helicoverpa armigera</name>
    <name type="common">Cotton bollworm</name>
    <name type="synonym">Heliothis armigera</name>
    <dbReference type="NCBI Taxonomy" id="29058"/>
    <lineage>
        <taxon>Eukaryota</taxon>
        <taxon>Metazoa</taxon>
        <taxon>Ecdysozoa</taxon>
        <taxon>Arthropoda</taxon>
        <taxon>Hexapoda</taxon>
        <taxon>Insecta</taxon>
        <taxon>Pterygota</taxon>
        <taxon>Neoptera</taxon>
        <taxon>Endopterygota</taxon>
        <taxon>Lepidoptera</taxon>
        <taxon>Glossata</taxon>
        <taxon>Ditrysia</taxon>
        <taxon>Noctuoidea</taxon>
        <taxon>Noctuidae</taxon>
        <taxon>Heliothinae</taxon>
        <taxon>Helicoverpa</taxon>
    </lineage>
</organism>
<proteinExistence type="predicted"/>
<feature type="transmembrane region" description="Helical" evidence="1">
    <location>
        <begin position="86"/>
        <end position="108"/>
    </location>
</feature>
<evidence type="ECO:0000256" key="1">
    <source>
        <dbReference type="SAM" id="Phobius"/>
    </source>
</evidence>
<dbReference type="AlphaFoldDB" id="A0A2W1BV66"/>
<keyword evidence="3" id="KW-1185">Reference proteome</keyword>
<name>A0A2W1BV66_HELAM</name>
<evidence type="ECO:0000313" key="3">
    <source>
        <dbReference type="Proteomes" id="UP000249218"/>
    </source>
</evidence>
<reference evidence="2 3" key="1">
    <citation type="journal article" date="2017" name="BMC Biol.">
        <title>Genomic innovations, transcriptional plasticity and gene loss underlying the evolution and divergence of two highly polyphagous and invasive Helicoverpa pest species.</title>
        <authorList>
            <person name="Pearce S.L."/>
            <person name="Clarke D.F."/>
            <person name="East P.D."/>
            <person name="Elfekih S."/>
            <person name="Gordon K.H."/>
            <person name="Jermiin L.S."/>
            <person name="McGaughran A."/>
            <person name="Oakeshott J.G."/>
            <person name="Papanikolaou A."/>
            <person name="Perera O.P."/>
            <person name="Rane R.V."/>
            <person name="Richards S."/>
            <person name="Tay W.T."/>
            <person name="Walsh T.K."/>
            <person name="Anderson A."/>
            <person name="Anderson C.J."/>
            <person name="Asgari S."/>
            <person name="Board P.G."/>
            <person name="Bretschneider A."/>
            <person name="Campbell P.M."/>
            <person name="Chertemps T."/>
            <person name="Christeller J.T."/>
            <person name="Coppin C.W."/>
            <person name="Downes S.J."/>
            <person name="Duan G."/>
            <person name="Farnsworth C.A."/>
            <person name="Good R.T."/>
            <person name="Han L.B."/>
            <person name="Han Y.C."/>
            <person name="Hatje K."/>
            <person name="Horne I."/>
            <person name="Huang Y.P."/>
            <person name="Hughes D.S."/>
            <person name="Jacquin-Joly E."/>
            <person name="James W."/>
            <person name="Jhangiani S."/>
            <person name="Kollmar M."/>
            <person name="Kuwar S.S."/>
            <person name="Li S."/>
            <person name="Liu N.Y."/>
            <person name="Maibeche M.T."/>
            <person name="Miller J.R."/>
            <person name="Montagne N."/>
            <person name="Perry T."/>
            <person name="Qu J."/>
            <person name="Song S.V."/>
            <person name="Sutton G.G."/>
            <person name="Vogel H."/>
            <person name="Walenz B.P."/>
            <person name="Xu W."/>
            <person name="Zhang H.J."/>
            <person name="Zou Z."/>
            <person name="Batterham P."/>
            <person name="Edwards O.R."/>
            <person name="Feyereisen R."/>
            <person name="Gibbs R.A."/>
            <person name="Heckel D.G."/>
            <person name="McGrath A."/>
            <person name="Robin C."/>
            <person name="Scherer S.E."/>
            <person name="Worley K.C."/>
            <person name="Wu Y.D."/>
        </authorList>
    </citation>
    <scope>NUCLEOTIDE SEQUENCE [LARGE SCALE GENOMIC DNA]</scope>
    <source>
        <strain evidence="2">Harm_GR_Male_#8</strain>
        <tissue evidence="2">Whole organism</tissue>
    </source>
</reference>
<keyword evidence="1" id="KW-0472">Membrane</keyword>
<dbReference type="EMBL" id="KZ149937">
    <property type="protein sequence ID" value="PZC77087.1"/>
    <property type="molecule type" value="Genomic_DNA"/>
</dbReference>